<evidence type="ECO:0000256" key="2">
    <source>
        <dbReference type="SAM" id="Phobius"/>
    </source>
</evidence>
<feature type="transmembrane region" description="Helical" evidence="2">
    <location>
        <begin position="147"/>
        <end position="166"/>
    </location>
</feature>
<comment type="caution">
    <text evidence="3">The sequence shown here is derived from an EMBL/GenBank/DDBJ whole genome shotgun (WGS) entry which is preliminary data.</text>
</comment>
<name>A0A934QXN7_9PSEU</name>
<dbReference type="EMBL" id="JAENJH010000011">
    <property type="protein sequence ID" value="MBK1788610.1"/>
    <property type="molecule type" value="Genomic_DNA"/>
</dbReference>
<keyword evidence="2" id="KW-0472">Membrane</keyword>
<keyword evidence="2" id="KW-0812">Transmembrane</keyword>
<proteinExistence type="predicted"/>
<dbReference type="Pfam" id="PF25587">
    <property type="entry name" value="Rv2743c"/>
    <property type="match status" value="1"/>
</dbReference>
<sequence>MAEGGSGKPGKGNFSEFNAKLEKHIERLPDYAQKAQEKLQKYQKYLPNQSGDRSGSRDESTTRDETTERPEEQEKQPRTANAPLRPREVAAITDVRDKWARWNDPAAKLERRKRRTSKAVTLFMILTLLAVLWAVGGYFGITGSQEGFEGAFGGITAVVIFGVLGVRTGMRLRQLKRTEVPAPAAPRRMPSANSAARKPMERLAESEATLTELLGQLATPAHGASGAVPEVSVEDARATATEAATTLRSLAARIQSIERAKASAPAGERPALDSAVRALTEQLDDGVEGYGSLVAAAGRAVAASSSGVSPAKESLTDATDRLAGLALALRELS</sequence>
<feature type="compositionally biased region" description="Basic and acidic residues" evidence="1">
    <location>
        <begin position="28"/>
        <end position="40"/>
    </location>
</feature>
<evidence type="ECO:0000313" key="4">
    <source>
        <dbReference type="Proteomes" id="UP000635245"/>
    </source>
</evidence>
<dbReference type="NCBIfam" id="NF047839">
    <property type="entry name" value="PspM_Rv2743c"/>
    <property type="match status" value="1"/>
</dbReference>
<dbReference type="InterPro" id="IPR057952">
    <property type="entry name" value="Rv2743c-like"/>
</dbReference>
<evidence type="ECO:0000313" key="3">
    <source>
        <dbReference type="EMBL" id="MBK1788610.1"/>
    </source>
</evidence>
<gene>
    <name evidence="3" type="ORF">JHE00_30150</name>
</gene>
<dbReference type="AlphaFoldDB" id="A0A934QXN7"/>
<evidence type="ECO:0000256" key="1">
    <source>
        <dbReference type="SAM" id="MobiDB-lite"/>
    </source>
</evidence>
<keyword evidence="4" id="KW-1185">Reference proteome</keyword>
<keyword evidence="2" id="KW-1133">Transmembrane helix</keyword>
<accession>A0A934QXN7</accession>
<dbReference type="Proteomes" id="UP000635245">
    <property type="component" value="Unassembled WGS sequence"/>
</dbReference>
<dbReference type="RefSeq" id="WP_200324715.1">
    <property type="nucleotide sequence ID" value="NZ_JAENJH010000011.1"/>
</dbReference>
<reference evidence="3" key="1">
    <citation type="submission" date="2020-12" db="EMBL/GenBank/DDBJ databases">
        <title>Prauserella sp. ASG 168, a novel actinomycete isolated from cave rock.</title>
        <authorList>
            <person name="Suriyachadkun C."/>
        </authorList>
    </citation>
    <scope>NUCLEOTIDE SEQUENCE</scope>
    <source>
        <strain evidence="3">ASG 168</strain>
    </source>
</reference>
<feature type="compositionally biased region" description="Basic and acidic residues" evidence="1">
    <location>
        <begin position="54"/>
        <end position="77"/>
    </location>
</feature>
<protein>
    <submittedName>
        <fullName evidence="3">Uncharacterized protein</fullName>
    </submittedName>
</protein>
<feature type="transmembrane region" description="Helical" evidence="2">
    <location>
        <begin position="119"/>
        <end position="141"/>
    </location>
</feature>
<feature type="region of interest" description="Disordered" evidence="1">
    <location>
        <begin position="28"/>
        <end position="88"/>
    </location>
</feature>
<organism evidence="3 4">
    <name type="scientific">Prauserella cavernicola</name>
    <dbReference type="NCBI Taxonomy" id="2800127"/>
    <lineage>
        <taxon>Bacteria</taxon>
        <taxon>Bacillati</taxon>
        <taxon>Actinomycetota</taxon>
        <taxon>Actinomycetes</taxon>
        <taxon>Pseudonocardiales</taxon>
        <taxon>Pseudonocardiaceae</taxon>
        <taxon>Prauserella</taxon>
    </lineage>
</organism>